<keyword evidence="3" id="KW-1185">Reference proteome</keyword>
<evidence type="ECO:0000259" key="1">
    <source>
        <dbReference type="PROSITE" id="PS50846"/>
    </source>
</evidence>
<dbReference type="EMBL" id="JAZAQF010000090">
    <property type="protein sequence ID" value="MFG3819437.1"/>
    <property type="molecule type" value="Genomic_DNA"/>
</dbReference>
<evidence type="ECO:0000313" key="2">
    <source>
        <dbReference type="EMBL" id="MFG3819437.1"/>
    </source>
</evidence>
<dbReference type="Gene3D" id="3.30.70.100">
    <property type="match status" value="1"/>
</dbReference>
<reference evidence="3" key="1">
    <citation type="journal article" date="2024" name="Algal Res.">
        <title>Biochemical, toxicological and genomic investigation of a high-biomass producing Limnothrix strain isolated from Italian shallow drinking water reservoir.</title>
        <authorList>
            <person name="Simonazzi M."/>
            <person name="Shishido T.K."/>
            <person name="Delbaje E."/>
            <person name="Wahlsten M."/>
            <person name="Fewer D.P."/>
            <person name="Sivonen K."/>
            <person name="Pezzolesi L."/>
            <person name="Pistocchi R."/>
        </authorList>
    </citation>
    <scope>NUCLEOTIDE SEQUENCE [LARGE SCALE GENOMIC DNA]</scope>
    <source>
        <strain evidence="3">LRLZ20PSL1</strain>
    </source>
</reference>
<organism evidence="2 3">
    <name type="scientific">Limnothrix redekei LRLZ20PSL1</name>
    <dbReference type="NCBI Taxonomy" id="3112953"/>
    <lineage>
        <taxon>Bacteria</taxon>
        <taxon>Bacillati</taxon>
        <taxon>Cyanobacteriota</taxon>
        <taxon>Cyanophyceae</taxon>
        <taxon>Pseudanabaenales</taxon>
        <taxon>Pseudanabaenaceae</taxon>
        <taxon>Limnothrix</taxon>
    </lineage>
</organism>
<gene>
    <name evidence="2" type="ORF">VPK24_17460</name>
</gene>
<dbReference type="Proteomes" id="UP001604335">
    <property type="component" value="Unassembled WGS sequence"/>
</dbReference>
<sequence length="64" mass="6564">MTLQFTVPSMACASCAAAITRAVQEVDPQATVQGDPATKQVIVETQSAEGTIREAIEAAGFPVG</sequence>
<dbReference type="Pfam" id="PF00403">
    <property type="entry name" value="HMA"/>
    <property type="match status" value="1"/>
</dbReference>
<dbReference type="InterPro" id="IPR036163">
    <property type="entry name" value="HMA_dom_sf"/>
</dbReference>
<dbReference type="SUPFAM" id="SSF55008">
    <property type="entry name" value="HMA, heavy metal-associated domain"/>
    <property type="match status" value="1"/>
</dbReference>
<proteinExistence type="predicted"/>
<feature type="domain" description="HMA" evidence="1">
    <location>
        <begin position="1"/>
        <end position="64"/>
    </location>
</feature>
<comment type="caution">
    <text evidence="2">The sequence shown here is derived from an EMBL/GenBank/DDBJ whole genome shotgun (WGS) entry which is preliminary data.</text>
</comment>
<accession>A0ABW7CEH3</accession>
<protein>
    <submittedName>
        <fullName evidence="2">Heavy-metal-associated domain-containing protein</fullName>
    </submittedName>
</protein>
<dbReference type="RefSeq" id="WP_099531830.1">
    <property type="nucleotide sequence ID" value="NZ_JAZAQF010000090.1"/>
</dbReference>
<evidence type="ECO:0000313" key="3">
    <source>
        <dbReference type="Proteomes" id="UP001604335"/>
    </source>
</evidence>
<name>A0ABW7CEH3_9CYAN</name>
<dbReference type="PROSITE" id="PS50846">
    <property type="entry name" value="HMA_2"/>
    <property type="match status" value="1"/>
</dbReference>
<dbReference type="InterPro" id="IPR006121">
    <property type="entry name" value="HMA_dom"/>
</dbReference>